<dbReference type="InterPro" id="IPR006016">
    <property type="entry name" value="UspA"/>
</dbReference>
<evidence type="ECO:0000256" key="1">
    <source>
        <dbReference type="ARBA" id="ARBA00008791"/>
    </source>
</evidence>
<dbReference type="Gene3D" id="3.40.50.620">
    <property type="entry name" value="HUPs"/>
    <property type="match status" value="1"/>
</dbReference>
<keyword evidence="2" id="KW-0963">Cytoplasm</keyword>
<dbReference type="CDD" id="cd00293">
    <property type="entry name" value="USP-like"/>
    <property type="match status" value="1"/>
</dbReference>
<dbReference type="InterPro" id="IPR006015">
    <property type="entry name" value="Universal_stress_UspA"/>
</dbReference>
<reference evidence="4" key="1">
    <citation type="journal article" date="2020" name="mSystems">
        <title>Genome- and Community-Level Interaction Insights into Carbon Utilization and Element Cycling Functions of Hydrothermarchaeota in Hydrothermal Sediment.</title>
        <authorList>
            <person name="Zhou Z."/>
            <person name="Liu Y."/>
            <person name="Xu W."/>
            <person name="Pan J."/>
            <person name="Luo Z.H."/>
            <person name="Li M."/>
        </authorList>
    </citation>
    <scope>NUCLEOTIDE SEQUENCE [LARGE SCALE GENOMIC DNA]</scope>
    <source>
        <strain evidence="4">SpSt-897</strain>
    </source>
</reference>
<evidence type="ECO:0000313" key="4">
    <source>
        <dbReference type="EMBL" id="HGF35517.1"/>
    </source>
</evidence>
<dbReference type="InterPro" id="IPR014729">
    <property type="entry name" value="Rossmann-like_a/b/a_fold"/>
</dbReference>
<name>A0A7C3UZV1_9BACT</name>
<gene>
    <name evidence="4" type="ORF">ENW96_14245</name>
</gene>
<dbReference type="PANTHER" id="PTHR46268">
    <property type="entry name" value="STRESS RESPONSE PROTEIN NHAX"/>
    <property type="match status" value="1"/>
</dbReference>
<dbReference type="PRINTS" id="PR01438">
    <property type="entry name" value="UNVRSLSTRESS"/>
</dbReference>
<dbReference type="Pfam" id="PF00582">
    <property type="entry name" value="Usp"/>
    <property type="match status" value="1"/>
</dbReference>
<dbReference type="PANTHER" id="PTHR46268:SF6">
    <property type="entry name" value="UNIVERSAL STRESS PROTEIN UP12"/>
    <property type="match status" value="1"/>
</dbReference>
<evidence type="ECO:0000259" key="3">
    <source>
        <dbReference type="Pfam" id="PF00582"/>
    </source>
</evidence>
<comment type="subcellular location">
    <subcellularLocation>
        <location evidence="2">Cytoplasm</location>
    </subcellularLocation>
</comment>
<dbReference type="AlphaFoldDB" id="A0A7C3UZV1"/>
<feature type="domain" description="UspA" evidence="3">
    <location>
        <begin position="4"/>
        <end position="148"/>
    </location>
</feature>
<dbReference type="PIRSF" id="PIRSF006276">
    <property type="entry name" value="UspA"/>
    <property type="match status" value="1"/>
</dbReference>
<accession>A0A7C3UZV1</accession>
<organism evidence="4">
    <name type="scientific">Desulfobacca acetoxidans</name>
    <dbReference type="NCBI Taxonomy" id="60893"/>
    <lineage>
        <taxon>Bacteria</taxon>
        <taxon>Pseudomonadati</taxon>
        <taxon>Thermodesulfobacteriota</taxon>
        <taxon>Desulfobaccia</taxon>
        <taxon>Desulfobaccales</taxon>
        <taxon>Desulfobaccaceae</taxon>
        <taxon>Desulfobacca</taxon>
    </lineage>
</organism>
<dbReference type="GO" id="GO:0005737">
    <property type="term" value="C:cytoplasm"/>
    <property type="evidence" value="ECO:0007669"/>
    <property type="project" value="UniProtKB-SubCell"/>
</dbReference>
<sequence length="161" mass="17419">MLPVKRILVPTDFSEPAKAAFQTAVELARHFSSQLLLVHAVPPVPVPYEPMISPAPSFDITSYLQELINGSKQTLETYAREHVPPGVAATTSVSAGDPAFEILRLAQELEADLIVIATHGRGGWRRFLFGSVAEKVVREAECPVLVVHAPKSKGKDQAGQV</sequence>
<dbReference type="SUPFAM" id="SSF52402">
    <property type="entry name" value="Adenine nucleotide alpha hydrolases-like"/>
    <property type="match status" value="1"/>
</dbReference>
<comment type="similarity">
    <text evidence="1 2">Belongs to the universal stress protein A family.</text>
</comment>
<comment type="caution">
    <text evidence="4">The sequence shown here is derived from an EMBL/GenBank/DDBJ whole genome shotgun (WGS) entry which is preliminary data.</text>
</comment>
<proteinExistence type="inferred from homology"/>
<evidence type="ECO:0000256" key="2">
    <source>
        <dbReference type="PIRNR" id="PIRNR006276"/>
    </source>
</evidence>
<protein>
    <recommendedName>
        <fullName evidence="2">Universal stress protein</fullName>
    </recommendedName>
</protein>
<dbReference type="EMBL" id="DTMF01000339">
    <property type="protein sequence ID" value="HGF35517.1"/>
    <property type="molecule type" value="Genomic_DNA"/>
</dbReference>